<dbReference type="AlphaFoldDB" id="A0A0N4UTV5"/>
<reference evidence="1 2" key="2">
    <citation type="submission" date="2018-10" db="EMBL/GenBank/DDBJ databases">
        <authorList>
            <consortium name="Pathogen Informatics"/>
        </authorList>
    </citation>
    <scope>NUCLEOTIDE SEQUENCE [LARGE SCALE GENOMIC DNA]</scope>
</reference>
<name>A0A0N4UTV5_ENTVE</name>
<evidence type="ECO:0000313" key="3">
    <source>
        <dbReference type="WBParaSite" id="EVEC_0000078101-mRNA-1"/>
    </source>
</evidence>
<reference evidence="3" key="1">
    <citation type="submission" date="2017-02" db="UniProtKB">
        <authorList>
            <consortium name="WormBaseParasite"/>
        </authorList>
    </citation>
    <scope>IDENTIFICATION</scope>
</reference>
<gene>
    <name evidence="1" type="ORF">EVEC_LOCUS520</name>
</gene>
<sequence>MFSDTEEKDYEIELKGALTADISAFSTDSKVLTVSATSDQPFTIIAAVSQLPIFNNDNRTDFGCFVPSSIFFHHVLLGTYVTTLDTATYFSFTPANFSKGKFEVNVEGASNMTGVLHLTANGSQMPQHINQSYYGDIVAFREISGVAISHVLRYGDCGEVGYKVGKGAFLDNVASDLEFVTGTTGYVLNSSPSTVTVIGDELTRNTSVDNGTAVSRDDYYEFVGGEKWFYRN</sequence>
<accession>A0A0N4UTV5</accession>
<dbReference type="Proteomes" id="UP000274131">
    <property type="component" value="Unassembled WGS sequence"/>
</dbReference>
<evidence type="ECO:0000313" key="2">
    <source>
        <dbReference type="Proteomes" id="UP000274131"/>
    </source>
</evidence>
<protein>
    <submittedName>
        <fullName evidence="3">FAS1 domain-containing protein</fullName>
    </submittedName>
</protein>
<organism evidence="3">
    <name type="scientific">Enterobius vermicularis</name>
    <name type="common">Human pinworm</name>
    <dbReference type="NCBI Taxonomy" id="51028"/>
    <lineage>
        <taxon>Eukaryota</taxon>
        <taxon>Metazoa</taxon>
        <taxon>Ecdysozoa</taxon>
        <taxon>Nematoda</taxon>
        <taxon>Chromadorea</taxon>
        <taxon>Rhabditida</taxon>
        <taxon>Spirurina</taxon>
        <taxon>Oxyuridomorpha</taxon>
        <taxon>Oxyuroidea</taxon>
        <taxon>Oxyuridae</taxon>
        <taxon>Enterobius</taxon>
    </lineage>
</organism>
<dbReference type="WBParaSite" id="EVEC_0000078101-mRNA-1">
    <property type="protein sequence ID" value="EVEC_0000078101-mRNA-1"/>
    <property type="gene ID" value="EVEC_0000078101"/>
</dbReference>
<evidence type="ECO:0000313" key="1">
    <source>
        <dbReference type="EMBL" id="VDD85377.1"/>
    </source>
</evidence>
<dbReference type="EMBL" id="UXUI01001057">
    <property type="protein sequence ID" value="VDD85377.1"/>
    <property type="molecule type" value="Genomic_DNA"/>
</dbReference>
<dbReference type="OrthoDB" id="5868818at2759"/>
<proteinExistence type="predicted"/>
<keyword evidence="2" id="KW-1185">Reference proteome</keyword>